<evidence type="ECO:0008006" key="7">
    <source>
        <dbReference type="Google" id="ProtNLM"/>
    </source>
</evidence>
<evidence type="ECO:0000313" key="5">
    <source>
        <dbReference type="EMBL" id="GAA4255173.1"/>
    </source>
</evidence>
<reference evidence="6" key="1">
    <citation type="journal article" date="2019" name="Int. J. Syst. Evol. Microbiol.">
        <title>The Global Catalogue of Microorganisms (GCM) 10K type strain sequencing project: providing services to taxonomists for standard genome sequencing and annotation.</title>
        <authorList>
            <consortium name="The Broad Institute Genomics Platform"/>
            <consortium name="The Broad Institute Genome Sequencing Center for Infectious Disease"/>
            <person name="Wu L."/>
            <person name="Ma J."/>
        </authorList>
    </citation>
    <scope>NUCLEOTIDE SEQUENCE [LARGE SCALE GENOMIC DNA]</scope>
    <source>
        <strain evidence="6">JCM 17441</strain>
    </source>
</reference>
<accession>A0ABP8DG43</accession>
<dbReference type="SUPFAM" id="SSF50494">
    <property type="entry name" value="Trypsin-like serine proteases"/>
    <property type="match status" value="1"/>
</dbReference>
<keyword evidence="1" id="KW-0645">Protease</keyword>
<dbReference type="PANTHER" id="PTHR43343:SF3">
    <property type="entry name" value="PROTEASE DO-LIKE 8, CHLOROPLASTIC"/>
    <property type="match status" value="1"/>
</dbReference>
<name>A0ABP8DG43_9ACTN</name>
<organism evidence="5 6">
    <name type="scientific">Dactylosporangium darangshiense</name>
    <dbReference type="NCBI Taxonomy" id="579108"/>
    <lineage>
        <taxon>Bacteria</taxon>
        <taxon>Bacillati</taxon>
        <taxon>Actinomycetota</taxon>
        <taxon>Actinomycetes</taxon>
        <taxon>Micromonosporales</taxon>
        <taxon>Micromonosporaceae</taxon>
        <taxon>Dactylosporangium</taxon>
    </lineage>
</organism>
<feature type="region of interest" description="Disordered" evidence="3">
    <location>
        <begin position="1"/>
        <end position="26"/>
    </location>
</feature>
<keyword evidence="4" id="KW-0472">Membrane</keyword>
<dbReference type="Pfam" id="PF13365">
    <property type="entry name" value="Trypsin_2"/>
    <property type="match status" value="1"/>
</dbReference>
<keyword evidence="6" id="KW-1185">Reference proteome</keyword>
<dbReference type="PRINTS" id="PR00834">
    <property type="entry name" value="PROTEASES2C"/>
</dbReference>
<dbReference type="EMBL" id="BAABAT010000020">
    <property type="protein sequence ID" value="GAA4255173.1"/>
    <property type="molecule type" value="Genomic_DNA"/>
</dbReference>
<keyword evidence="4" id="KW-0812">Transmembrane</keyword>
<evidence type="ECO:0000256" key="2">
    <source>
        <dbReference type="ARBA" id="ARBA00022801"/>
    </source>
</evidence>
<dbReference type="Proteomes" id="UP001500620">
    <property type="component" value="Unassembled WGS sequence"/>
</dbReference>
<dbReference type="Gene3D" id="2.40.10.120">
    <property type="match status" value="1"/>
</dbReference>
<sequence length="312" mass="30896">MSEQQGWVPEPAAEHQQHMPSNHVPPHVPHMQHPPQWYPPASPFVTPVTAVPAPLQRRSLGKSVAAVVAAVALSVVSAVGGGYAALELRPAATASDTVISAQNSSSQSGSANLANVAQAVLPSVVSINTGSAVGSGVIITQDGAILTNNHVVATARGTTVQISFSDGKSAQAQIVGTDETSDLAVVKIVGGGSYTPLAFADSSAVHVGDTVLAVGSPLGLEASVTSGIVSALNRTIDEGADNRSAATKIPGAIQTDAAINPGNSGGALVNTSGQLIGINTAIATSGSTAGSIGVGFAISSNTAKTVAQQLLG</sequence>
<keyword evidence="2" id="KW-0378">Hydrolase</keyword>
<dbReference type="InterPro" id="IPR001940">
    <property type="entry name" value="Peptidase_S1C"/>
</dbReference>
<dbReference type="InterPro" id="IPR009003">
    <property type="entry name" value="Peptidase_S1_PA"/>
</dbReference>
<dbReference type="InterPro" id="IPR051201">
    <property type="entry name" value="Chloro_Bact_Ser_Proteases"/>
</dbReference>
<gene>
    <name evidence="5" type="ORF">GCM10022255_062860</name>
</gene>
<dbReference type="PANTHER" id="PTHR43343">
    <property type="entry name" value="PEPTIDASE S12"/>
    <property type="match status" value="1"/>
</dbReference>
<evidence type="ECO:0000313" key="6">
    <source>
        <dbReference type="Proteomes" id="UP001500620"/>
    </source>
</evidence>
<evidence type="ECO:0000256" key="1">
    <source>
        <dbReference type="ARBA" id="ARBA00022670"/>
    </source>
</evidence>
<dbReference type="RefSeq" id="WP_345132163.1">
    <property type="nucleotide sequence ID" value="NZ_BAABAT010000020.1"/>
</dbReference>
<evidence type="ECO:0000256" key="4">
    <source>
        <dbReference type="SAM" id="Phobius"/>
    </source>
</evidence>
<keyword evidence="4" id="KW-1133">Transmembrane helix</keyword>
<comment type="caution">
    <text evidence="5">The sequence shown here is derived from an EMBL/GenBank/DDBJ whole genome shotgun (WGS) entry which is preliminary data.</text>
</comment>
<protein>
    <recommendedName>
        <fullName evidence="7">Trypsin-like serine protease</fullName>
    </recommendedName>
</protein>
<proteinExistence type="predicted"/>
<evidence type="ECO:0000256" key="3">
    <source>
        <dbReference type="SAM" id="MobiDB-lite"/>
    </source>
</evidence>
<feature type="transmembrane region" description="Helical" evidence="4">
    <location>
        <begin position="64"/>
        <end position="86"/>
    </location>
</feature>